<evidence type="ECO:0000313" key="2">
    <source>
        <dbReference type="EMBL" id="RHK53318.1"/>
    </source>
</evidence>
<sequence>MRKIVLSILLCMITCSVFAETRRYYCEVKGIERELGTGLKIIFDFGENASYTIWGSLSSKLKFVDENGEIINFHSMVDAANYMVEKCWIFQQTHSSVYSGKYIECWIFYKDATSPQEAKKGILTEQDYMDSQKNKYSDSYEW</sequence>
<dbReference type="OrthoDB" id="5873496at2"/>
<reference evidence="2 3" key="1">
    <citation type="submission" date="2018-08" db="EMBL/GenBank/DDBJ databases">
        <title>A genome reference for cultivated species of the human gut microbiota.</title>
        <authorList>
            <person name="Zou Y."/>
            <person name="Xue W."/>
            <person name="Luo G."/>
        </authorList>
    </citation>
    <scope>NUCLEOTIDE SEQUENCE [LARGE SCALE GENOMIC DNA]</scope>
    <source>
        <strain evidence="2 3">AF42-9</strain>
    </source>
</reference>
<dbReference type="Proteomes" id="UP000286598">
    <property type="component" value="Unassembled WGS sequence"/>
</dbReference>
<organism evidence="2 3">
    <name type="scientific">Leyella stercorea</name>
    <dbReference type="NCBI Taxonomy" id="363265"/>
    <lineage>
        <taxon>Bacteria</taxon>
        <taxon>Pseudomonadati</taxon>
        <taxon>Bacteroidota</taxon>
        <taxon>Bacteroidia</taxon>
        <taxon>Bacteroidales</taxon>
        <taxon>Prevotellaceae</taxon>
        <taxon>Leyella</taxon>
    </lineage>
</organism>
<accession>A0A3R6MPH4</accession>
<dbReference type="EMBL" id="QRNO01000001">
    <property type="protein sequence ID" value="RHK53318.1"/>
    <property type="molecule type" value="Genomic_DNA"/>
</dbReference>
<evidence type="ECO:0000256" key="1">
    <source>
        <dbReference type="SAM" id="SignalP"/>
    </source>
</evidence>
<feature type="chain" id="PRO_5018674326" evidence="1">
    <location>
        <begin position="20"/>
        <end position="142"/>
    </location>
</feature>
<evidence type="ECO:0000313" key="3">
    <source>
        <dbReference type="Proteomes" id="UP000286598"/>
    </source>
</evidence>
<dbReference type="AlphaFoldDB" id="A0A3R6MPH4"/>
<comment type="caution">
    <text evidence="2">The sequence shown here is derived from an EMBL/GenBank/DDBJ whole genome shotgun (WGS) entry which is preliminary data.</text>
</comment>
<feature type="signal peptide" evidence="1">
    <location>
        <begin position="1"/>
        <end position="19"/>
    </location>
</feature>
<protein>
    <submittedName>
        <fullName evidence="2">Uncharacterized protein</fullName>
    </submittedName>
</protein>
<name>A0A3R6MPH4_9BACT</name>
<proteinExistence type="predicted"/>
<gene>
    <name evidence="2" type="ORF">DW060_00385</name>
</gene>
<keyword evidence="3" id="KW-1185">Reference proteome</keyword>
<keyword evidence="1" id="KW-0732">Signal</keyword>